<dbReference type="InterPro" id="IPR004812">
    <property type="entry name" value="Efflux_drug-R_Bcr/CmlA"/>
</dbReference>
<dbReference type="InterPro" id="IPR011701">
    <property type="entry name" value="MFS"/>
</dbReference>
<evidence type="ECO:0000256" key="8">
    <source>
        <dbReference type="SAM" id="Phobius"/>
    </source>
</evidence>
<reference evidence="10 11" key="1">
    <citation type="submission" date="2020-07" db="EMBL/GenBank/DDBJ databases">
        <title>Sequencing the genomes of 1000 actinobacteria strains.</title>
        <authorList>
            <person name="Klenk H.-P."/>
        </authorList>
    </citation>
    <scope>NUCLEOTIDE SEQUENCE [LARGE SCALE GENOMIC DNA]</scope>
    <source>
        <strain evidence="10 11">DSM 44749</strain>
    </source>
</reference>
<evidence type="ECO:0000256" key="6">
    <source>
        <dbReference type="ARBA" id="ARBA00022989"/>
    </source>
</evidence>
<dbReference type="PROSITE" id="PS50850">
    <property type="entry name" value="MFS"/>
    <property type="match status" value="1"/>
</dbReference>
<keyword evidence="7 8" id="KW-0472">Membrane</keyword>
<feature type="transmembrane region" description="Helical" evidence="8">
    <location>
        <begin position="355"/>
        <end position="373"/>
    </location>
</feature>
<comment type="similarity">
    <text evidence="2">Belongs to the major facilitator superfamily. Bcr/CmlA family.</text>
</comment>
<evidence type="ECO:0000256" key="4">
    <source>
        <dbReference type="ARBA" id="ARBA00022475"/>
    </source>
</evidence>
<dbReference type="InterPro" id="IPR036259">
    <property type="entry name" value="MFS_trans_sf"/>
</dbReference>
<feature type="transmembrane region" description="Helical" evidence="8">
    <location>
        <begin position="118"/>
        <end position="135"/>
    </location>
</feature>
<dbReference type="RefSeq" id="WP_179760951.1">
    <property type="nucleotide sequence ID" value="NZ_BAAAJZ010000015.1"/>
</dbReference>
<dbReference type="GO" id="GO:0005886">
    <property type="term" value="C:plasma membrane"/>
    <property type="evidence" value="ECO:0007669"/>
    <property type="project" value="UniProtKB-SubCell"/>
</dbReference>
<evidence type="ECO:0000259" key="9">
    <source>
        <dbReference type="PROSITE" id="PS50850"/>
    </source>
</evidence>
<evidence type="ECO:0000256" key="5">
    <source>
        <dbReference type="ARBA" id="ARBA00022692"/>
    </source>
</evidence>
<dbReference type="Proteomes" id="UP000549695">
    <property type="component" value="Unassembled WGS sequence"/>
</dbReference>
<comment type="subcellular location">
    <subcellularLocation>
        <location evidence="1">Cell membrane</location>
        <topology evidence="1">Multi-pass membrane protein</topology>
    </subcellularLocation>
</comment>
<dbReference type="SUPFAM" id="SSF103473">
    <property type="entry name" value="MFS general substrate transporter"/>
    <property type="match status" value="1"/>
</dbReference>
<proteinExistence type="inferred from homology"/>
<feature type="transmembrane region" description="Helical" evidence="8">
    <location>
        <begin position="294"/>
        <end position="316"/>
    </location>
</feature>
<name>A0A852W618_PSEA5</name>
<dbReference type="GO" id="GO:0042910">
    <property type="term" value="F:xenobiotic transmembrane transporter activity"/>
    <property type="evidence" value="ECO:0007669"/>
    <property type="project" value="InterPro"/>
</dbReference>
<dbReference type="GO" id="GO:1990961">
    <property type="term" value="P:xenobiotic detoxification by transmembrane export across the plasma membrane"/>
    <property type="evidence" value="ECO:0007669"/>
    <property type="project" value="InterPro"/>
</dbReference>
<dbReference type="InterPro" id="IPR020846">
    <property type="entry name" value="MFS_dom"/>
</dbReference>
<evidence type="ECO:0000256" key="1">
    <source>
        <dbReference type="ARBA" id="ARBA00004651"/>
    </source>
</evidence>
<organism evidence="10 11">
    <name type="scientific">Pseudonocardia alni</name>
    <name type="common">Amycolata alni</name>
    <dbReference type="NCBI Taxonomy" id="33907"/>
    <lineage>
        <taxon>Bacteria</taxon>
        <taxon>Bacillati</taxon>
        <taxon>Actinomycetota</taxon>
        <taxon>Actinomycetes</taxon>
        <taxon>Pseudonocardiales</taxon>
        <taxon>Pseudonocardiaceae</taxon>
        <taxon>Pseudonocardia</taxon>
    </lineage>
</organism>
<gene>
    <name evidence="10" type="ORF">HDA37_002060</name>
</gene>
<feature type="domain" description="Major facilitator superfamily (MFS) profile" evidence="9">
    <location>
        <begin position="23"/>
        <end position="406"/>
    </location>
</feature>
<dbReference type="Gene3D" id="1.20.1720.10">
    <property type="entry name" value="Multidrug resistance protein D"/>
    <property type="match status" value="1"/>
</dbReference>
<keyword evidence="11" id="KW-1185">Reference proteome</keyword>
<dbReference type="Pfam" id="PF07690">
    <property type="entry name" value="MFS_1"/>
    <property type="match status" value="1"/>
</dbReference>
<dbReference type="PANTHER" id="PTHR23502:SF132">
    <property type="entry name" value="POLYAMINE TRANSPORTER 2-RELATED"/>
    <property type="match status" value="1"/>
</dbReference>
<dbReference type="PROSITE" id="PS00216">
    <property type="entry name" value="SUGAR_TRANSPORT_1"/>
    <property type="match status" value="1"/>
</dbReference>
<protein>
    <submittedName>
        <fullName evidence="10">DHA1 family bicyclomycin/chloramphenicol resistance-like MFS transporter</fullName>
    </submittedName>
</protein>
<feature type="transmembrane region" description="Helical" evidence="8">
    <location>
        <begin position="58"/>
        <end position="77"/>
    </location>
</feature>
<dbReference type="EMBL" id="JACCCZ010000001">
    <property type="protein sequence ID" value="NYG01775.1"/>
    <property type="molecule type" value="Genomic_DNA"/>
</dbReference>
<keyword evidence="5 8" id="KW-0812">Transmembrane</keyword>
<feature type="transmembrane region" description="Helical" evidence="8">
    <location>
        <begin position="379"/>
        <end position="398"/>
    </location>
</feature>
<dbReference type="AlphaFoldDB" id="A0A852W618"/>
<dbReference type="CDD" id="cd17320">
    <property type="entry name" value="MFS_MdfA_MDR_like"/>
    <property type="match status" value="1"/>
</dbReference>
<dbReference type="NCBIfam" id="TIGR00710">
    <property type="entry name" value="efflux_Bcr_CflA"/>
    <property type="match status" value="1"/>
</dbReference>
<keyword evidence="3" id="KW-0813">Transport</keyword>
<feature type="transmembrane region" description="Helical" evidence="8">
    <location>
        <begin position="177"/>
        <end position="197"/>
    </location>
</feature>
<keyword evidence="6 8" id="KW-1133">Transmembrane helix</keyword>
<feature type="transmembrane region" description="Helical" evidence="8">
    <location>
        <begin position="89"/>
        <end position="112"/>
    </location>
</feature>
<feature type="transmembrane region" description="Helical" evidence="8">
    <location>
        <begin position="227"/>
        <end position="251"/>
    </location>
</feature>
<feature type="transmembrane region" description="Helical" evidence="8">
    <location>
        <begin position="21"/>
        <end position="38"/>
    </location>
</feature>
<keyword evidence="4" id="KW-1003">Cell membrane</keyword>
<evidence type="ECO:0000313" key="10">
    <source>
        <dbReference type="EMBL" id="NYG01775.1"/>
    </source>
</evidence>
<feature type="transmembrane region" description="Helical" evidence="8">
    <location>
        <begin position="263"/>
        <end position="282"/>
    </location>
</feature>
<dbReference type="InterPro" id="IPR005829">
    <property type="entry name" value="Sugar_transporter_CS"/>
</dbReference>
<comment type="caution">
    <text evidence="10">The sequence shown here is derived from an EMBL/GenBank/DDBJ whole genome shotgun (WGS) entry which is preliminary data.</text>
</comment>
<accession>A0A852W618</accession>
<feature type="transmembrane region" description="Helical" evidence="8">
    <location>
        <begin position="147"/>
        <end position="165"/>
    </location>
</feature>
<evidence type="ECO:0000256" key="3">
    <source>
        <dbReference type="ARBA" id="ARBA00022448"/>
    </source>
</evidence>
<feature type="transmembrane region" description="Helical" evidence="8">
    <location>
        <begin position="322"/>
        <end position="343"/>
    </location>
</feature>
<evidence type="ECO:0000256" key="7">
    <source>
        <dbReference type="ARBA" id="ARBA00023136"/>
    </source>
</evidence>
<sequence>MTVGTEQAAPRTVRGRTVPDGVWIGVLALLTAVAPLATDMYLPVLPTVATELGASASAAQLTLTAFLVGLAVGQLVIGPLSDSWGRRRLVLAGTVLLFVACLASAVAPAVAVLVVARFLQGFGGAAGLVLSRAMISDRTAGARTAQLFSLMMAINGIAPVIAPVIGSSLGGVVGWRGIFVVLAGLALLMLVSSLLAVHETLPAPARTSGGVRRTFADVGALLRRRRYVGYVLAFATSFSMMFAYISGSPFVLQQTLGLSTTQYALAFGTNAAGLVLGNIVSSRLAARVAPRRQLVVAVGGLVVLCAALLVVVLLGAARWPVLVLLFATLATLGFVMGNSAALATGEVRDRAGTGSALLGATQFGLGALVSPLVGSSATAMAVTMLTAATLSAVSLTALTRGATAPR</sequence>
<evidence type="ECO:0000256" key="2">
    <source>
        <dbReference type="ARBA" id="ARBA00006236"/>
    </source>
</evidence>
<evidence type="ECO:0000313" key="11">
    <source>
        <dbReference type="Proteomes" id="UP000549695"/>
    </source>
</evidence>
<dbReference type="PANTHER" id="PTHR23502">
    <property type="entry name" value="MAJOR FACILITATOR SUPERFAMILY"/>
    <property type="match status" value="1"/>
</dbReference>
<dbReference type="GeneID" id="98051837"/>